<comment type="subcellular location">
    <subcellularLocation>
        <location evidence="1">Endomembrane system</location>
        <topology evidence="1">Multi-pass membrane protein</topology>
    </subcellularLocation>
</comment>
<dbReference type="GO" id="GO:0016020">
    <property type="term" value="C:membrane"/>
    <property type="evidence" value="ECO:0007669"/>
    <property type="project" value="InterPro"/>
</dbReference>
<dbReference type="STRING" id="1407499.HHUB_2332"/>
<feature type="region of interest" description="Disordered" evidence="5">
    <location>
        <begin position="200"/>
        <end position="233"/>
    </location>
</feature>
<evidence type="ECO:0000256" key="3">
    <source>
        <dbReference type="ARBA" id="ARBA00022989"/>
    </source>
</evidence>
<evidence type="ECO:0000256" key="6">
    <source>
        <dbReference type="SAM" id="Phobius"/>
    </source>
</evidence>
<dbReference type="GO" id="GO:0012505">
    <property type="term" value="C:endomembrane system"/>
    <property type="evidence" value="ECO:0007669"/>
    <property type="project" value="UniProtKB-SubCell"/>
</dbReference>
<evidence type="ECO:0000313" key="8">
    <source>
        <dbReference type="Proteomes" id="UP000066737"/>
    </source>
</evidence>
<evidence type="ECO:0000256" key="5">
    <source>
        <dbReference type="SAM" id="MobiDB-lite"/>
    </source>
</evidence>
<keyword evidence="8" id="KW-1185">Reference proteome</keyword>
<dbReference type="NCBIfam" id="NF041679">
    <property type="entry name" value="IMP_arch_presen"/>
    <property type="match status" value="1"/>
</dbReference>
<feature type="transmembrane region" description="Helical" evidence="6">
    <location>
        <begin position="101"/>
        <end position="121"/>
    </location>
</feature>
<feature type="transmembrane region" description="Helical" evidence="6">
    <location>
        <begin position="133"/>
        <end position="161"/>
    </location>
</feature>
<dbReference type="Proteomes" id="UP000066737">
    <property type="component" value="Chromosome I"/>
</dbReference>
<evidence type="ECO:0000313" key="7">
    <source>
        <dbReference type="EMBL" id="CQH56103.1"/>
    </source>
</evidence>
<dbReference type="RefSeq" id="WP_059056738.1">
    <property type="nucleotide sequence ID" value="NZ_CEML01000011.1"/>
</dbReference>
<evidence type="ECO:0000256" key="2">
    <source>
        <dbReference type="ARBA" id="ARBA00022692"/>
    </source>
</evidence>
<dbReference type="Pfam" id="PF06550">
    <property type="entry name" value="SPP"/>
    <property type="match status" value="1"/>
</dbReference>
<gene>
    <name evidence="7" type="ORF">HHUB_2332</name>
</gene>
<feature type="transmembrane region" description="Helical" evidence="6">
    <location>
        <begin position="7"/>
        <end position="29"/>
    </location>
</feature>
<evidence type="ECO:0000256" key="1">
    <source>
        <dbReference type="ARBA" id="ARBA00004127"/>
    </source>
</evidence>
<keyword evidence="3 6" id="KW-1133">Transmembrane helix</keyword>
<keyword evidence="2 6" id="KW-0812">Transmembrane</keyword>
<dbReference type="SMART" id="SM00730">
    <property type="entry name" value="PSN"/>
    <property type="match status" value="1"/>
</dbReference>
<feature type="transmembrane region" description="Helical" evidence="6">
    <location>
        <begin position="74"/>
        <end position="95"/>
    </location>
</feature>
<dbReference type="EMBL" id="LN831302">
    <property type="protein sequence ID" value="CQH56103.1"/>
    <property type="molecule type" value="Genomic_DNA"/>
</dbReference>
<organism evidence="7 8">
    <name type="scientific">Halobacterium hubeiense</name>
    <dbReference type="NCBI Taxonomy" id="1407499"/>
    <lineage>
        <taxon>Archaea</taxon>
        <taxon>Methanobacteriati</taxon>
        <taxon>Methanobacteriota</taxon>
        <taxon>Stenosarchaea group</taxon>
        <taxon>Halobacteria</taxon>
        <taxon>Halobacteriales</taxon>
        <taxon>Halobacteriaceae</taxon>
        <taxon>Halobacterium</taxon>
    </lineage>
</organism>
<reference evidence="8" key="1">
    <citation type="journal article" date="2016" name="Environ. Microbiol.">
        <title>The complete genome of a viable archaeum isolated from 123-million-year-old rock salt.</title>
        <authorList>
            <person name="Jaakkola S.T."/>
            <person name="Pfeiffer F."/>
            <person name="Ravantti J.J."/>
            <person name="Guo Q."/>
            <person name="Liu Y."/>
            <person name="Chen X."/>
            <person name="Ma H."/>
            <person name="Yang C."/>
            <person name="Oksanen H.M."/>
            <person name="Bamford D.H."/>
        </authorList>
    </citation>
    <scope>NUCLEOTIDE SEQUENCE</scope>
    <source>
        <strain evidence="8">JI20-1</strain>
    </source>
</reference>
<dbReference type="InterPro" id="IPR006639">
    <property type="entry name" value="Preselin/SPP"/>
</dbReference>
<dbReference type="OrthoDB" id="241093at2157"/>
<dbReference type="InterPro" id="IPR010545">
    <property type="entry name" value="SPP"/>
</dbReference>
<proteinExistence type="predicted"/>
<feature type="transmembrane region" description="Helical" evidence="6">
    <location>
        <begin position="265"/>
        <end position="288"/>
    </location>
</feature>
<keyword evidence="4 6" id="KW-0472">Membrane</keyword>
<sequence length="332" mass="34736">MKDSLRGVPVLVGVVALFLVVQFGSLALLEPFQSAGLQSTENPQNPLNSVFYVAFLLVATAGILLVIKYDQQWILRAFILFTSGFIATYVFGVVLPAVEVAGVNAAAYVPAAALVVALYVYPEWWVIDSAGAILGMGAAALFGISFGILPALVLLTALAVYDAISVYGTEHMLTLAEGVMELRLPIVLVVPATRGYSFLDEGGDGEADEATEDPAEAGETDEDNEERQLESVDEEDRGAYFIGLGDAVMPTILVASASHFLDTPVVFGVEMAALTAMVGTLVGLLVLMRMVFAGRAHAGLPLLNGGAIVGYLLGAVAAGIPLVEALGLAPYV</sequence>
<feature type="transmembrane region" description="Helical" evidence="6">
    <location>
        <begin position="300"/>
        <end position="323"/>
    </location>
</feature>
<feature type="compositionally biased region" description="Acidic residues" evidence="5">
    <location>
        <begin position="201"/>
        <end position="233"/>
    </location>
</feature>
<feature type="transmembrane region" description="Helical" evidence="6">
    <location>
        <begin position="49"/>
        <end position="67"/>
    </location>
</feature>
<evidence type="ECO:0000256" key="4">
    <source>
        <dbReference type="ARBA" id="ARBA00023136"/>
    </source>
</evidence>
<protein>
    <submittedName>
        <fullName evidence="7">DUF1119 family protein</fullName>
    </submittedName>
</protein>
<dbReference type="GO" id="GO:0042500">
    <property type="term" value="F:aspartic endopeptidase activity, intramembrane cleaving"/>
    <property type="evidence" value="ECO:0007669"/>
    <property type="project" value="InterPro"/>
</dbReference>
<dbReference type="AlphaFoldDB" id="A0A0U5H299"/>
<dbReference type="KEGG" id="hhb:Hhub_2332"/>
<name>A0A0U5H299_9EURY</name>
<dbReference type="GeneID" id="91109784"/>
<accession>A0A0U5H299</accession>